<reference evidence="2" key="1">
    <citation type="journal article" date="2015" name="Genome Announc.">
        <title>Genome sequence of the AIDS-associated pathogen Penicillium marneffei (ATCC18224) and its near taxonomic relative Talaromyces stipitatus (ATCC10500).</title>
        <authorList>
            <person name="Nierman W.C."/>
            <person name="Fedorova-Abrams N.D."/>
            <person name="Andrianopoulos A."/>
        </authorList>
    </citation>
    <scope>NUCLEOTIDE SEQUENCE [LARGE SCALE GENOMIC DNA]</scope>
    <source>
        <strain evidence="2">ATCC 10500 / CBS 375.48 / QM 6759 / NRRL 1006</strain>
    </source>
</reference>
<protein>
    <submittedName>
        <fullName evidence="1">C6 finger domain protein, putative</fullName>
    </submittedName>
</protein>
<organism evidence="1 2">
    <name type="scientific">Talaromyces stipitatus (strain ATCC 10500 / CBS 375.48 / QM 6759 / NRRL 1006)</name>
    <name type="common">Penicillium stipitatum</name>
    <dbReference type="NCBI Taxonomy" id="441959"/>
    <lineage>
        <taxon>Eukaryota</taxon>
        <taxon>Fungi</taxon>
        <taxon>Dikarya</taxon>
        <taxon>Ascomycota</taxon>
        <taxon>Pezizomycotina</taxon>
        <taxon>Eurotiomycetes</taxon>
        <taxon>Eurotiomycetidae</taxon>
        <taxon>Eurotiales</taxon>
        <taxon>Trichocomaceae</taxon>
        <taxon>Talaromyces</taxon>
        <taxon>Talaromyces sect. Talaromyces</taxon>
    </lineage>
</organism>
<dbReference type="RefSeq" id="XP_002485582.1">
    <property type="nucleotide sequence ID" value="XM_002485537.1"/>
</dbReference>
<evidence type="ECO:0000313" key="1">
    <source>
        <dbReference type="EMBL" id="EED15629.1"/>
    </source>
</evidence>
<name>B8MIW7_TALSN</name>
<dbReference type="GeneID" id="8109109"/>
<dbReference type="PhylomeDB" id="B8MIW7"/>
<dbReference type="eggNOG" id="ENOG502SQIU">
    <property type="taxonomic scope" value="Eukaryota"/>
</dbReference>
<dbReference type="STRING" id="441959.B8MIW7"/>
<sequence>MVDEARPQMEKIRERSPKMYQCETPRKESLGVKDVEVIDYGTCFGEIASGHRDDGHEATRMCNVCALSRLHIMSCGNHGFTAISNFSSRMVGDQAAFNSLSKRKNLRGRQEQINAWRSFCINPAVFRCATIQVIDMFANDIESSSPEAQGCGLVLCQGCRTLMDEHGSDIDWIIAAISNSMEKRADADFLVHKAI</sequence>
<dbReference type="EMBL" id="EQ962657">
    <property type="protein sequence ID" value="EED15629.1"/>
    <property type="molecule type" value="Genomic_DNA"/>
</dbReference>
<dbReference type="OrthoDB" id="5303703at2759"/>
<dbReference type="InParanoid" id="B8MIW7"/>
<dbReference type="AlphaFoldDB" id="B8MIW7"/>
<dbReference type="HOGENOM" id="CLU_1397171_0_0_1"/>
<accession>B8MIW7</accession>
<gene>
    <name evidence="1" type="ORF">TSTA_050670</name>
</gene>
<proteinExistence type="predicted"/>
<evidence type="ECO:0000313" key="2">
    <source>
        <dbReference type="Proteomes" id="UP000001745"/>
    </source>
</evidence>
<dbReference type="Proteomes" id="UP000001745">
    <property type="component" value="Unassembled WGS sequence"/>
</dbReference>
<keyword evidence="2" id="KW-1185">Reference proteome</keyword>
<dbReference type="VEuPathDB" id="FungiDB:TSTA_050670"/>